<dbReference type="Proteomes" id="UP000315395">
    <property type="component" value="Chromosome"/>
</dbReference>
<organism evidence="1 2">
    <name type="scientific">Ornithinimicrobium ciconiae</name>
    <dbReference type="NCBI Taxonomy" id="2594265"/>
    <lineage>
        <taxon>Bacteria</taxon>
        <taxon>Bacillati</taxon>
        <taxon>Actinomycetota</taxon>
        <taxon>Actinomycetes</taxon>
        <taxon>Micrococcales</taxon>
        <taxon>Ornithinimicrobiaceae</taxon>
        <taxon>Ornithinimicrobium</taxon>
    </lineage>
</organism>
<gene>
    <name evidence="1" type="ORF">FNH13_17595</name>
</gene>
<evidence type="ECO:0000313" key="2">
    <source>
        <dbReference type="Proteomes" id="UP000315395"/>
    </source>
</evidence>
<reference evidence="1 2" key="1">
    <citation type="submission" date="2019-07" db="EMBL/GenBank/DDBJ databases">
        <title>complete genome sequencing of Ornithinimicrobium sp. H23M54.</title>
        <authorList>
            <person name="Bae J.-W."/>
            <person name="Lee S.-Y."/>
        </authorList>
    </citation>
    <scope>NUCLEOTIDE SEQUENCE [LARGE SCALE GENOMIC DNA]</scope>
    <source>
        <strain evidence="1 2">H23M54</strain>
    </source>
</reference>
<dbReference type="KEGG" id="orz:FNH13_17595"/>
<evidence type="ECO:0000313" key="1">
    <source>
        <dbReference type="EMBL" id="QDO89915.1"/>
    </source>
</evidence>
<proteinExistence type="predicted"/>
<name>A0A516GEI0_9MICO</name>
<protein>
    <submittedName>
        <fullName evidence="1">Uncharacterized protein</fullName>
    </submittedName>
</protein>
<keyword evidence="2" id="KW-1185">Reference proteome</keyword>
<dbReference type="AlphaFoldDB" id="A0A516GEI0"/>
<sequence>MDPMIAAALEEREFPRAQEIRSILRAVRTKDPVRLQVAVAGALKPQPVDPRGQYPGYWQPVSREEVSRVSGLSLEEVDEAVEKDTAIRLMYLRHAE</sequence>
<dbReference type="RefSeq" id="WP_143784635.1">
    <property type="nucleotide sequence ID" value="NZ_CP041616.1"/>
</dbReference>
<accession>A0A516GEI0</accession>
<dbReference type="EMBL" id="CP041616">
    <property type="protein sequence ID" value="QDO89915.1"/>
    <property type="molecule type" value="Genomic_DNA"/>
</dbReference>